<organism evidence="4 5">
    <name type="scientific">Ruminococcus albus 8</name>
    <dbReference type="NCBI Taxonomy" id="246199"/>
    <lineage>
        <taxon>Bacteria</taxon>
        <taxon>Bacillati</taxon>
        <taxon>Bacillota</taxon>
        <taxon>Clostridia</taxon>
        <taxon>Eubacteriales</taxon>
        <taxon>Oscillospiraceae</taxon>
        <taxon>Ruminococcus</taxon>
    </lineage>
</organism>
<dbReference type="InterPro" id="IPR016454">
    <property type="entry name" value="Cysteine_dSase"/>
</dbReference>
<sequence>MIYLDNAATTKPCDAAVQGILKGLEVFGNPSSLHRCGVDAELLVSDARHAVAESLGCLEEEIYFTSGATESSNTAIFGAFKSQGKRRHRVVTTTVEHPATARPIDELERLGCEVVRISPDENGVISAESIIDAVNEDTFLVSMMLVNNETGAILPVGKAFAAIHRRFPKVITHCDCVQGYMKLPVRVKTLSADLISLSAHKIHGPKGTGALYVRKGLHLPALVMGGGQEKDLRSGTESVPLICGFGAAVKSLAGDLNDRLERARHLESYLAEKCAENGGATLNYTGEKSPYVNSISVAGLKSEVLLHYLEKKDIYVSSGSACSKGKKSGVLAEFRIPVQNMDTTLRISFSAETTEADIDALFDGIKSAQAELAHLR</sequence>
<dbReference type="eggNOG" id="COG1104">
    <property type="taxonomic scope" value="Bacteria"/>
</dbReference>
<accession>E9S9E3</accession>
<comment type="caution">
    <text evidence="4">The sequence shown here is derived from an EMBL/GenBank/DDBJ whole genome shotgun (WGS) entry which is preliminary data.</text>
</comment>
<proteinExistence type="predicted"/>
<dbReference type="InterPro" id="IPR015424">
    <property type="entry name" value="PyrdxlP-dep_Trfase"/>
</dbReference>
<dbReference type="Gene3D" id="3.90.1150.10">
    <property type="entry name" value="Aspartate Aminotransferase, domain 1"/>
    <property type="match status" value="1"/>
</dbReference>
<dbReference type="Proteomes" id="UP000004259">
    <property type="component" value="Unassembled WGS sequence"/>
</dbReference>
<dbReference type="PANTHER" id="PTHR11601:SF50">
    <property type="entry name" value="CYSTEINE DESULFURASE ISCS 2-RELATED"/>
    <property type="match status" value="1"/>
</dbReference>
<evidence type="ECO:0000259" key="3">
    <source>
        <dbReference type="Pfam" id="PF00266"/>
    </source>
</evidence>
<dbReference type="PIRSF" id="PIRSF005572">
    <property type="entry name" value="NifS"/>
    <property type="match status" value="1"/>
</dbReference>
<dbReference type="AlphaFoldDB" id="E9S9E3"/>
<dbReference type="PANTHER" id="PTHR11601">
    <property type="entry name" value="CYSTEINE DESULFURYLASE FAMILY MEMBER"/>
    <property type="match status" value="1"/>
</dbReference>
<keyword evidence="5" id="KW-1185">Reference proteome</keyword>
<dbReference type="RefSeq" id="WP_002847557.1">
    <property type="nucleotide sequence ID" value="NZ_ADKM02000040.1"/>
</dbReference>
<keyword evidence="4" id="KW-0032">Aminotransferase</keyword>
<dbReference type="SUPFAM" id="SSF53383">
    <property type="entry name" value="PLP-dependent transferases"/>
    <property type="match status" value="1"/>
</dbReference>
<keyword evidence="4" id="KW-0808">Transferase</keyword>
<evidence type="ECO:0000256" key="1">
    <source>
        <dbReference type="ARBA" id="ARBA00001933"/>
    </source>
</evidence>
<comment type="cofactor">
    <cofactor evidence="1">
        <name>pyridoxal 5'-phosphate</name>
        <dbReference type="ChEBI" id="CHEBI:597326"/>
    </cofactor>
</comment>
<dbReference type="InterPro" id="IPR015421">
    <property type="entry name" value="PyrdxlP-dep_Trfase_major"/>
</dbReference>
<dbReference type="Gene3D" id="3.40.640.10">
    <property type="entry name" value="Type I PLP-dependent aspartate aminotransferase-like (Major domain)"/>
    <property type="match status" value="1"/>
</dbReference>
<dbReference type="Gene3D" id="1.10.260.50">
    <property type="match status" value="1"/>
</dbReference>
<protein>
    <submittedName>
        <fullName evidence="4">Aminotransferase, class V</fullName>
    </submittedName>
</protein>
<dbReference type="InterPro" id="IPR015422">
    <property type="entry name" value="PyrdxlP-dep_Trfase_small"/>
</dbReference>
<dbReference type="EMBL" id="ADKM02000040">
    <property type="protein sequence ID" value="EGC04062.1"/>
    <property type="molecule type" value="Genomic_DNA"/>
</dbReference>
<gene>
    <name evidence="4" type="ORF">CUS_6256</name>
</gene>
<evidence type="ECO:0000313" key="4">
    <source>
        <dbReference type="EMBL" id="EGC04062.1"/>
    </source>
</evidence>
<name>E9S9E3_RUMAL</name>
<dbReference type="STRING" id="246199.CUS_6256"/>
<keyword evidence="2" id="KW-0663">Pyridoxal phosphate</keyword>
<evidence type="ECO:0000313" key="5">
    <source>
        <dbReference type="Proteomes" id="UP000004259"/>
    </source>
</evidence>
<dbReference type="InterPro" id="IPR000192">
    <property type="entry name" value="Aminotrans_V_dom"/>
</dbReference>
<feature type="domain" description="Aminotransferase class V" evidence="3">
    <location>
        <begin position="2"/>
        <end position="361"/>
    </location>
</feature>
<evidence type="ECO:0000256" key="2">
    <source>
        <dbReference type="ARBA" id="ARBA00022898"/>
    </source>
</evidence>
<reference evidence="4 5" key="1">
    <citation type="submission" date="2011-02" db="EMBL/GenBank/DDBJ databases">
        <authorList>
            <person name="Nelson K.E."/>
            <person name="Sutton G."/>
            <person name="Torralba M."/>
            <person name="Durkin S."/>
            <person name="Harkins D."/>
            <person name="Montgomery R."/>
            <person name="Ziemer C."/>
            <person name="Klaassens E."/>
            <person name="Ocuiv P."/>
            <person name="Morrison M."/>
        </authorList>
    </citation>
    <scope>NUCLEOTIDE SEQUENCE [LARGE SCALE GENOMIC DNA]</scope>
    <source>
        <strain evidence="4 5">8</strain>
    </source>
</reference>
<dbReference type="Pfam" id="PF00266">
    <property type="entry name" value="Aminotran_5"/>
    <property type="match status" value="1"/>
</dbReference>
<dbReference type="GO" id="GO:0008483">
    <property type="term" value="F:transaminase activity"/>
    <property type="evidence" value="ECO:0007669"/>
    <property type="project" value="UniProtKB-KW"/>
</dbReference>